<dbReference type="Proteomes" id="UP000198876">
    <property type="component" value="Unassembled WGS sequence"/>
</dbReference>
<proteinExistence type="predicted"/>
<organism evidence="1 2">
    <name type="scientific">Halopelagius inordinatus</name>
    <dbReference type="NCBI Taxonomy" id="553467"/>
    <lineage>
        <taxon>Archaea</taxon>
        <taxon>Methanobacteriati</taxon>
        <taxon>Methanobacteriota</taxon>
        <taxon>Stenosarchaea group</taxon>
        <taxon>Halobacteria</taxon>
        <taxon>Halobacteriales</taxon>
        <taxon>Haloferacaceae</taxon>
    </lineage>
</organism>
<dbReference type="RefSeq" id="WP_092887025.1">
    <property type="nucleotide sequence ID" value="NZ_FOOQ01000001.1"/>
</dbReference>
<name>A0A1I2LB08_9EURY</name>
<dbReference type="AlphaFoldDB" id="A0A1I2LB08"/>
<evidence type="ECO:0000313" key="2">
    <source>
        <dbReference type="Proteomes" id="UP000198876"/>
    </source>
</evidence>
<dbReference type="OrthoDB" id="346163at2157"/>
<reference evidence="2" key="1">
    <citation type="submission" date="2016-10" db="EMBL/GenBank/DDBJ databases">
        <authorList>
            <person name="Varghese N."/>
            <person name="Submissions S."/>
        </authorList>
    </citation>
    <scope>NUCLEOTIDE SEQUENCE [LARGE SCALE GENOMIC DNA]</scope>
    <source>
        <strain evidence="2">CGMCC 1.7739</strain>
    </source>
</reference>
<protein>
    <submittedName>
        <fullName evidence="1">Uncharacterized protein</fullName>
    </submittedName>
</protein>
<gene>
    <name evidence="1" type="ORF">SAMN04488063_0157</name>
</gene>
<sequence length="286" mass="29477">MEPSPSTASRRQFLRRAGGGIAAVGLASTAGCTALRGVTSSGGGVTGTEGPKLDASQFGAYLDEMRSRYGPHGVFGSRGPPDASSFETAWTEEFTTGSDPSSDDGGLVRADYAVARYHLGESGDGDRTDAWLLWAGARPTTETTTLPGIPGGHEPRAAVRVRGLGLHVEFDAPAGLVHYDPGGDVKSSQTDEYTVQSGVQSGPAVAANAPLETGTVRPQAPKTWDSSPETGFDSDGYTVGWRGRSADAVSVVAICTTAFPADADVDSTALLPSFEYHAAAGGYLFA</sequence>
<dbReference type="EMBL" id="FOOQ01000001">
    <property type="protein sequence ID" value="SFF75728.1"/>
    <property type="molecule type" value="Genomic_DNA"/>
</dbReference>
<keyword evidence="2" id="KW-1185">Reference proteome</keyword>
<dbReference type="InterPro" id="IPR006311">
    <property type="entry name" value="TAT_signal"/>
</dbReference>
<evidence type="ECO:0000313" key="1">
    <source>
        <dbReference type="EMBL" id="SFF75728.1"/>
    </source>
</evidence>
<dbReference type="PROSITE" id="PS51318">
    <property type="entry name" value="TAT"/>
    <property type="match status" value="1"/>
</dbReference>
<accession>A0A1I2LB08</accession>